<gene>
    <name evidence="8" type="ORF">GCM10011332_25330</name>
</gene>
<evidence type="ECO:0000256" key="3">
    <source>
        <dbReference type="ARBA" id="ARBA00022692"/>
    </source>
</evidence>
<evidence type="ECO:0000256" key="6">
    <source>
        <dbReference type="SAM" id="Phobius"/>
    </source>
</evidence>
<dbReference type="InterPro" id="IPR037185">
    <property type="entry name" value="EmrE-like"/>
</dbReference>
<organism evidence="8 9">
    <name type="scientific">Terasakiella brassicae</name>
    <dbReference type="NCBI Taxonomy" id="1634917"/>
    <lineage>
        <taxon>Bacteria</taxon>
        <taxon>Pseudomonadati</taxon>
        <taxon>Pseudomonadota</taxon>
        <taxon>Alphaproteobacteria</taxon>
        <taxon>Rhodospirillales</taxon>
        <taxon>Terasakiellaceae</taxon>
        <taxon>Terasakiella</taxon>
    </lineage>
</organism>
<sequence>MPATKLTGLIAGLAITLTWSSWIMATRLGLKTDIGVYDLLALRFIVACLVLVPALWYLGTWKGLSVQRYLILAVLGGLPQNILTYEAVERSPVALVCVFMYGTTPVVTAVISYLFLRKKITVEQALGSAVIFGGILLMVADQSGVAFDLAVWSGNAMAVLAIASFAAFIIYAERWQVSIGQSLTACTVLNGLFFLPLWILFSDTSLLAEYKVSELLFQGALQGLVPGLFAMLITTYAARTIGAGAVALFYAMIPVCAATLAVPFLGEGMTQGQMIGVGIATLGIVVASTDRKRWMKLRWAKTQGTP</sequence>
<feature type="transmembrane region" description="Helical" evidence="6">
    <location>
        <begin position="93"/>
        <end position="116"/>
    </location>
</feature>
<feature type="transmembrane region" description="Helical" evidence="6">
    <location>
        <begin position="272"/>
        <end position="289"/>
    </location>
</feature>
<dbReference type="Pfam" id="PF00892">
    <property type="entry name" value="EamA"/>
    <property type="match status" value="2"/>
</dbReference>
<evidence type="ECO:0000313" key="9">
    <source>
        <dbReference type="Proteomes" id="UP000632498"/>
    </source>
</evidence>
<dbReference type="RefSeq" id="WP_188665861.1">
    <property type="nucleotide sequence ID" value="NZ_BMHV01000019.1"/>
</dbReference>
<feature type="transmembrane region" description="Helical" evidence="6">
    <location>
        <begin position="69"/>
        <end position="87"/>
    </location>
</feature>
<feature type="transmembrane region" description="Helical" evidence="6">
    <location>
        <begin position="35"/>
        <end position="57"/>
    </location>
</feature>
<reference evidence="8" key="2">
    <citation type="submission" date="2020-09" db="EMBL/GenBank/DDBJ databases">
        <authorList>
            <person name="Sun Q."/>
            <person name="Zhou Y."/>
        </authorList>
    </citation>
    <scope>NUCLEOTIDE SEQUENCE</scope>
    <source>
        <strain evidence="8">CGMCC 1.15254</strain>
    </source>
</reference>
<comment type="subcellular location">
    <subcellularLocation>
        <location evidence="1">Cell membrane</location>
        <topology evidence="1">Multi-pass membrane protein</topology>
    </subcellularLocation>
</comment>
<keyword evidence="5 6" id="KW-0472">Membrane</keyword>
<keyword evidence="3 6" id="KW-0812">Transmembrane</keyword>
<evidence type="ECO:0000256" key="5">
    <source>
        <dbReference type="ARBA" id="ARBA00023136"/>
    </source>
</evidence>
<dbReference type="PANTHER" id="PTHR42920:SF5">
    <property type="entry name" value="EAMA DOMAIN-CONTAINING PROTEIN"/>
    <property type="match status" value="1"/>
</dbReference>
<evidence type="ECO:0000313" key="8">
    <source>
        <dbReference type="EMBL" id="GGF70265.1"/>
    </source>
</evidence>
<dbReference type="SUPFAM" id="SSF103481">
    <property type="entry name" value="Multidrug resistance efflux transporter EmrE"/>
    <property type="match status" value="2"/>
</dbReference>
<keyword evidence="4 6" id="KW-1133">Transmembrane helix</keyword>
<keyword evidence="2" id="KW-1003">Cell membrane</keyword>
<evidence type="ECO:0000256" key="4">
    <source>
        <dbReference type="ARBA" id="ARBA00022989"/>
    </source>
</evidence>
<dbReference type="Proteomes" id="UP000632498">
    <property type="component" value="Unassembled WGS sequence"/>
</dbReference>
<comment type="caution">
    <text evidence="8">The sequence shown here is derived from an EMBL/GenBank/DDBJ whole genome shotgun (WGS) entry which is preliminary data.</text>
</comment>
<dbReference type="Gene3D" id="1.10.3730.20">
    <property type="match status" value="1"/>
</dbReference>
<feature type="transmembrane region" description="Helical" evidence="6">
    <location>
        <begin position="245"/>
        <end position="266"/>
    </location>
</feature>
<feature type="transmembrane region" description="Helical" evidence="6">
    <location>
        <begin position="149"/>
        <end position="171"/>
    </location>
</feature>
<reference evidence="8" key="1">
    <citation type="journal article" date="2014" name="Int. J. Syst. Evol. Microbiol.">
        <title>Complete genome sequence of Corynebacterium casei LMG S-19264T (=DSM 44701T), isolated from a smear-ripened cheese.</title>
        <authorList>
            <consortium name="US DOE Joint Genome Institute (JGI-PGF)"/>
            <person name="Walter F."/>
            <person name="Albersmeier A."/>
            <person name="Kalinowski J."/>
            <person name="Ruckert C."/>
        </authorList>
    </citation>
    <scope>NUCLEOTIDE SEQUENCE</scope>
    <source>
        <strain evidence="8">CGMCC 1.15254</strain>
    </source>
</reference>
<protein>
    <submittedName>
        <fullName evidence="8">Membrane protein</fullName>
    </submittedName>
</protein>
<proteinExistence type="predicted"/>
<feature type="transmembrane region" description="Helical" evidence="6">
    <location>
        <begin position="221"/>
        <end position="238"/>
    </location>
</feature>
<feature type="transmembrane region" description="Helical" evidence="6">
    <location>
        <begin position="183"/>
        <end position="201"/>
    </location>
</feature>
<accession>A0A917FCH2</accession>
<dbReference type="EMBL" id="BMHV01000019">
    <property type="protein sequence ID" value="GGF70265.1"/>
    <property type="molecule type" value="Genomic_DNA"/>
</dbReference>
<evidence type="ECO:0000256" key="2">
    <source>
        <dbReference type="ARBA" id="ARBA00022475"/>
    </source>
</evidence>
<evidence type="ECO:0000259" key="7">
    <source>
        <dbReference type="Pfam" id="PF00892"/>
    </source>
</evidence>
<dbReference type="InterPro" id="IPR000620">
    <property type="entry name" value="EamA_dom"/>
</dbReference>
<feature type="domain" description="EamA" evidence="7">
    <location>
        <begin position="7"/>
        <end position="139"/>
    </location>
</feature>
<dbReference type="GO" id="GO:0005886">
    <property type="term" value="C:plasma membrane"/>
    <property type="evidence" value="ECO:0007669"/>
    <property type="project" value="UniProtKB-SubCell"/>
</dbReference>
<name>A0A917FCH2_9PROT</name>
<feature type="transmembrane region" description="Helical" evidence="6">
    <location>
        <begin position="125"/>
        <end position="143"/>
    </location>
</feature>
<evidence type="ECO:0000256" key="1">
    <source>
        <dbReference type="ARBA" id="ARBA00004651"/>
    </source>
</evidence>
<feature type="domain" description="EamA" evidence="7">
    <location>
        <begin position="153"/>
        <end position="288"/>
    </location>
</feature>
<dbReference type="InterPro" id="IPR051258">
    <property type="entry name" value="Diverse_Substrate_Transporter"/>
</dbReference>
<dbReference type="PANTHER" id="PTHR42920">
    <property type="entry name" value="OS03G0707200 PROTEIN-RELATED"/>
    <property type="match status" value="1"/>
</dbReference>
<dbReference type="AlphaFoldDB" id="A0A917FCH2"/>
<keyword evidence="9" id="KW-1185">Reference proteome</keyword>